<evidence type="ECO:0000259" key="2">
    <source>
        <dbReference type="Pfam" id="PF02517"/>
    </source>
</evidence>
<evidence type="ECO:0000256" key="1">
    <source>
        <dbReference type="SAM" id="Phobius"/>
    </source>
</evidence>
<feature type="transmembrane region" description="Helical" evidence="1">
    <location>
        <begin position="50"/>
        <end position="73"/>
    </location>
</feature>
<dbReference type="InterPro" id="IPR003675">
    <property type="entry name" value="Rce1/LyrA-like_dom"/>
</dbReference>
<name>A0A1W1W1W5_9FIRM</name>
<keyword evidence="1" id="KW-1133">Transmembrane helix</keyword>
<keyword evidence="4" id="KW-1185">Reference proteome</keyword>
<feature type="transmembrane region" description="Helical" evidence="1">
    <location>
        <begin position="203"/>
        <end position="226"/>
    </location>
</feature>
<protein>
    <submittedName>
        <fullName evidence="3">CAAX protease self-immunity</fullName>
    </submittedName>
</protein>
<dbReference type="Proteomes" id="UP000192569">
    <property type="component" value="Chromosome I"/>
</dbReference>
<proteinExistence type="predicted"/>
<feature type="transmembrane region" description="Helical" evidence="1">
    <location>
        <begin position="142"/>
        <end position="160"/>
    </location>
</feature>
<dbReference type="OrthoDB" id="378663at2"/>
<organism evidence="3 4">
    <name type="scientific">Thermanaeromonas toyohensis ToBE</name>
    <dbReference type="NCBI Taxonomy" id="698762"/>
    <lineage>
        <taxon>Bacteria</taxon>
        <taxon>Bacillati</taxon>
        <taxon>Bacillota</taxon>
        <taxon>Clostridia</taxon>
        <taxon>Neomoorellales</taxon>
        <taxon>Neomoorellaceae</taxon>
        <taxon>Thermanaeromonas</taxon>
    </lineage>
</organism>
<feature type="transmembrane region" description="Helical" evidence="1">
    <location>
        <begin position="85"/>
        <end position="108"/>
    </location>
</feature>
<dbReference type="STRING" id="698762.SAMN00808754_2986"/>
<dbReference type="GO" id="GO:0080120">
    <property type="term" value="P:CAAX-box protein maturation"/>
    <property type="evidence" value="ECO:0007669"/>
    <property type="project" value="UniProtKB-ARBA"/>
</dbReference>
<dbReference type="EMBL" id="LT838272">
    <property type="protein sequence ID" value="SMB99598.1"/>
    <property type="molecule type" value="Genomic_DNA"/>
</dbReference>
<keyword evidence="3" id="KW-0645">Protease</keyword>
<dbReference type="RefSeq" id="WP_084666654.1">
    <property type="nucleotide sequence ID" value="NZ_LT838272.1"/>
</dbReference>
<feature type="transmembrane region" description="Helical" evidence="1">
    <location>
        <begin position="233"/>
        <end position="254"/>
    </location>
</feature>
<dbReference type="AlphaFoldDB" id="A0A1W1W1W5"/>
<keyword evidence="1" id="KW-0812">Transmembrane</keyword>
<keyword evidence="3" id="KW-0378">Hydrolase</keyword>
<dbReference type="GO" id="GO:0004175">
    <property type="term" value="F:endopeptidase activity"/>
    <property type="evidence" value="ECO:0007669"/>
    <property type="project" value="UniProtKB-ARBA"/>
</dbReference>
<sequence>MRADLRSQMKTFGGLLVTNALLVLITYLRIPPKEIAPQATWPAIPQWQLALVSAGLILAVYGLLGMVGFWFARRLGLPGIYRPDAGLRLWIVAPLVTGLVAGNVLVVLDRLFALSLGWDGLPHPSFPLSLLASATAGIGEEIVFRLFVLGLLAFLLNFLLNLFLQRRETTGVALWLGNIFAALAFAAAHLPAVAFLLKLPSPAAIPHLVLAEVFLLNGIAGLLAGWQYIRCGLVAAVGVHFWSDIIWHVLWPAIR</sequence>
<dbReference type="Pfam" id="PF02517">
    <property type="entry name" value="Rce1-like"/>
    <property type="match status" value="1"/>
</dbReference>
<accession>A0A1W1W1W5</accession>
<feature type="domain" description="CAAX prenyl protease 2/Lysostaphin resistance protein A-like" evidence="2">
    <location>
        <begin position="126"/>
        <end position="245"/>
    </location>
</feature>
<reference evidence="3 4" key="1">
    <citation type="submission" date="2017-04" db="EMBL/GenBank/DDBJ databases">
        <authorList>
            <person name="Afonso C.L."/>
            <person name="Miller P.J."/>
            <person name="Scott M.A."/>
            <person name="Spackman E."/>
            <person name="Goraichik I."/>
            <person name="Dimitrov K.M."/>
            <person name="Suarez D.L."/>
            <person name="Swayne D.E."/>
        </authorList>
    </citation>
    <scope>NUCLEOTIDE SEQUENCE [LARGE SCALE GENOMIC DNA]</scope>
    <source>
        <strain evidence="3 4">ToBE</strain>
    </source>
</reference>
<gene>
    <name evidence="3" type="ORF">SAMN00808754_2986</name>
</gene>
<keyword evidence="1" id="KW-0472">Membrane</keyword>
<dbReference type="GO" id="GO:0006508">
    <property type="term" value="P:proteolysis"/>
    <property type="evidence" value="ECO:0007669"/>
    <property type="project" value="UniProtKB-KW"/>
</dbReference>
<feature type="transmembrane region" description="Helical" evidence="1">
    <location>
        <begin position="172"/>
        <end position="197"/>
    </location>
</feature>
<evidence type="ECO:0000313" key="3">
    <source>
        <dbReference type="EMBL" id="SMB99598.1"/>
    </source>
</evidence>
<evidence type="ECO:0000313" key="4">
    <source>
        <dbReference type="Proteomes" id="UP000192569"/>
    </source>
</evidence>
<feature type="transmembrane region" description="Helical" evidence="1">
    <location>
        <begin position="12"/>
        <end position="30"/>
    </location>
</feature>